<gene>
    <name evidence="9" type="primary">cysQ</name>
    <name evidence="11" type="ORF">BN874_270017</name>
</gene>
<protein>
    <recommendedName>
        <fullName evidence="9">3'(2'),5'-bisphosphate nucleotidase CysQ</fullName>
        <ecNumber evidence="9">3.1.3.7</ecNumber>
    </recommendedName>
    <alternativeName>
        <fullName evidence="9">3'(2'),5-bisphosphonucleoside 3'(2')-phosphohydrolase</fullName>
    </alternativeName>
    <alternativeName>
        <fullName evidence="9">3'-phosphoadenosine 5'-phosphate phosphatase</fullName>
        <shortName evidence="9">PAP phosphatase</shortName>
    </alternativeName>
</protein>
<dbReference type="GO" id="GO:0005886">
    <property type="term" value="C:plasma membrane"/>
    <property type="evidence" value="ECO:0007669"/>
    <property type="project" value="UniProtKB-SubCell"/>
</dbReference>
<dbReference type="SUPFAM" id="SSF56655">
    <property type="entry name" value="Carbohydrate phosphatase"/>
    <property type="match status" value="1"/>
</dbReference>
<comment type="catalytic activity">
    <reaction evidence="1 9">
        <text>adenosine 3',5'-bisphosphate + H2O = AMP + phosphate</text>
        <dbReference type="Rhea" id="RHEA:10040"/>
        <dbReference type="ChEBI" id="CHEBI:15377"/>
        <dbReference type="ChEBI" id="CHEBI:43474"/>
        <dbReference type="ChEBI" id="CHEBI:58343"/>
        <dbReference type="ChEBI" id="CHEBI:456215"/>
        <dbReference type="EC" id="3.1.3.7"/>
    </reaction>
</comment>
<keyword evidence="4 9" id="KW-0997">Cell inner membrane</keyword>
<dbReference type="PROSITE" id="PS00630">
    <property type="entry name" value="IMP_2"/>
    <property type="match status" value="1"/>
</dbReference>
<evidence type="ECO:0000256" key="5">
    <source>
        <dbReference type="ARBA" id="ARBA00022723"/>
    </source>
</evidence>
<dbReference type="EC" id="3.1.3.7" evidence="9"/>
<feature type="binding site" evidence="10">
    <location>
        <position position="95"/>
    </location>
    <ligand>
        <name>Mg(2+)</name>
        <dbReference type="ChEBI" id="CHEBI:18420"/>
        <label>1</label>
        <note>catalytic</note>
    </ligand>
</feature>
<name>A0A7U7GC00_9GAMM</name>
<dbReference type="GO" id="GO:0050427">
    <property type="term" value="P:3'-phosphoadenosine 5'-phosphosulfate metabolic process"/>
    <property type="evidence" value="ECO:0007669"/>
    <property type="project" value="TreeGrafter"/>
</dbReference>
<feature type="binding site" evidence="9">
    <location>
        <position position="73"/>
    </location>
    <ligand>
        <name>Mg(2+)</name>
        <dbReference type="ChEBI" id="CHEBI:18420"/>
        <label>1</label>
    </ligand>
</feature>
<evidence type="ECO:0000256" key="7">
    <source>
        <dbReference type="ARBA" id="ARBA00022842"/>
    </source>
</evidence>
<evidence type="ECO:0000256" key="8">
    <source>
        <dbReference type="ARBA" id="ARBA00023136"/>
    </source>
</evidence>
<dbReference type="AlphaFoldDB" id="A0A7U7GC00"/>
<dbReference type="PRINTS" id="PR00377">
    <property type="entry name" value="IMPHPHTASES"/>
</dbReference>
<feature type="binding site" evidence="9">
    <location>
        <position position="220"/>
    </location>
    <ligand>
        <name>substrate</name>
    </ligand>
</feature>
<dbReference type="InterPro" id="IPR006240">
    <property type="entry name" value="CysQ"/>
</dbReference>
<dbReference type="InterPro" id="IPR020550">
    <property type="entry name" value="Inositol_monophosphatase_CS"/>
</dbReference>
<keyword evidence="5 9" id="KW-0479">Metal-binding</keyword>
<evidence type="ECO:0000256" key="6">
    <source>
        <dbReference type="ARBA" id="ARBA00022801"/>
    </source>
</evidence>
<dbReference type="Pfam" id="PF00459">
    <property type="entry name" value="Inositol_P"/>
    <property type="match status" value="1"/>
</dbReference>
<evidence type="ECO:0000256" key="2">
    <source>
        <dbReference type="ARBA" id="ARBA00005289"/>
    </source>
</evidence>
<keyword evidence="8 9" id="KW-0472">Membrane</keyword>
<comment type="function">
    <text evidence="9">Converts adenosine-3',5'-bisphosphate (PAP) to AMP.</text>
</comment>
<evidence type="ECO:0000256" key="4">
    <source>
        <dbReference type="ARBA" id="ARBA00022519"/>
    </source>
</evidence>
<dbReference type="Proteomes" id="UP000019184">
    <property type="component" value="Unassembled WGS sequence"/>
</dbReference>
<keyword evidence="7 9" id="KW-0460">Magnesium</keyword>
<evidence type="ECO:0000256" key="10">
    <source>
        <dbReference type="PIRSR" id="PIRSR600760-2"/>
    </source>
</evidence>
<dbReference type="GO" id="GO:0046854">
    <property type="term" value="P:phosphatidylinositol phosphate biosynthetic process"/>
    <property type="evidence" value="ECO:0007669"/>
    <property type="project" value="InterPro"/>
</dbReference>
<comment type="subcellular location">
    <subcellularLocation>
        <location evidence="9">Cell inner membrane</location>
        <topology evidence="9">Peripheral membrane protein</topology>
        <orientation evidence="9">Cytoplasmic side</orientation>
    </subcellularLocation>
</comment>
<feature type="binding site" evidence="9 10">
    <location>
        <position position="93"/>
    </location>
    <ligand>
        <name>Mg(2+)</name>
        <dbReference type="ChEBI" id="CHEBI:18420"/>
        <label>2</label>
    </ligand>
</feature>
<dbReference type="RefSeq" id="WP_051497759.1">
    <property type="nucleotide sequence ID" value="NZ_CBTK010000190.1"/>
</dbReference>
<dbReference type="GO" id="GO:0000103">
    <property type="term" value="P:sulfate assimilation"/>
    <property type="evidence" value="ECO:0007669"/>
    <property type="project" value="TreeGrafter"/>
</dbReference>
<feature type="binding site" evidence="10">
    <location>
        <position position="73"/>
    </location>
    <ligand>
        <name>Mg(2+)</name>
        <dbReference type="ChEBI" id="CHEBI:18420"/>
        <label>1</label>
        <note>catalytic</note>
    </ligand>
</feature>
<evidence type="ECO:0000256" key="3">
    <source>
        <dbReference type="ARBA" id="ARBA00022475"/>
    </source>
</evidence>
<comment type="caution">
    <text evidence="11">The sequence shown here is derived from an EMBL/GenBank/DDBJ whole genome shotgun (WGS) entry which is preliminary data.</text>
</comment>
<accession>A0A7U7GC00</accession>
<dbReference type="PANTHER" id="PTHR43028:SF5">
    <property type="entry name" value="3'(2'),5'-BISPHOSPHATE NUCLEOTIDASE 1"/>
    <property type="match status" value="1"/>
</dbReference>
<keyword evidence="12" id="KW-1185">Reference proteome</keyword>
<evidence type="ECO:0000256" key="1">
    <source>
        <dbReference type="ARBA" id="ARBA00001625"/>
    </source>
</evidence>
<evidence type="ECO:0000256" key="9">
    <source>
        <dbReference type="HAMAP-Rule" id="MF_02095"/>
    </source>
</evidence>
<feature type="binding site" evidence="10">
    <location>
        <position position="96"/>
    </location>
    <ligand>
        <name>Mg(2+)</name>
        <dbReference type="ChEBI" id="CHEBI:18420"/>
        <label>1</label>
        <note>catalytic</note>
    </ligand>
</feature>
<evidence type="ECO:0000313" key="11">
    <source>
        <dbReference type="EMBL" id="CDH45624.1"/>
    </source>
</evidence>
<dbReference type="GO" id="GO:0000287">
    <property type="term" value="F:magnesium ion binding"/>
    <property type="evidence" value="ECO:0007669"/>
    <property type="project" value="UniProtKB-UniRule"/>
</dbReference>
<dbReference type="InterPro" id="IPR020583">
    <property type="entry name" value="Inositol_monoP_metal-BS"/>
</dbReference>
<dbReference type="Gene3D" id="3.30.540.10">
    <property type="entry name" value="Fructose-1,6-Bisphosphatase, subunit A, domain 1"/>
    <property type="match status" value="1"/>
</dbReference>
<reference evidence="11 12" key="1">
    <citation type="journal article" date="2014" name="ISME J.">
        <title>Candidatus Competibacter-lineage genomes retrieved from metagenomes reveal functional metabolic diversity.</title>
        <authorList>
            <person name="McIlroy S.J."/>
            <person name="Albertsen M."/>
            <person name="Andresen E.K."/>
            <person name="Saunders A.M."/>
            <person name="Kristiansen R."/>
            <person name="Stokholm-Bjerregaard M."/>
            <person name="Nielsen K.L."/>
            <person name="Nielsen P.H."/>
        </authorList>
    </citation>
    <scope>NUCLEOTIDE SEQUENCE [LARGE SCALE GENOMIC DNA]</scope>
    <source>
        <strain evidence="11 12">Run_B_J11</strain>
    </source>
</reference>
<dbReference type="OrthoDB" id="9785695at2"/>
<keyword evidence="6 9" id="KW-0378">Hydrolase</keyword>
<dbReference type="InterPro" id="IPR000760">
    <property type="entry name" value="Inositol_monophosphatase-like"/>
</dbReference>
<dbReference type="PROSITE" id="PS00629">
    <property type="entry name" value="IMP_1"/>
    <property type="match status" value="1"/>
</dbReference>
<dbReference type="NCBIfam" id="TIGR01331">
    <property type="entry name" value="bisphos_cysQ"/>
    <property type="match status" value="1"/>
</dbReference>
<keyword evidence="3 9" id="KW-1003">Cell membrane</keyword>
<feature type="binding site" evidence="9">
    <location>
        <position position="95"/>
    </location>
    <ligand>
        <name>Mg(2+)</name>
        <dbReference type="ChEBI" id="CHEBI:18420"/>
        <label>1</label>
    </ligand>
</feature>
<feature type="binding site" evidence="9">
    <location>
        <begin position="95"/>
        <end position="98"/>
    </location>
    <ligand>
        <name>substrate</name>
    </ligand>
</feature>
<comment type="cofactor">
    <cofactor evidence="9 10">
        <name>Mg(2+)</name>
        <dbReference type="ChEBI" id="CHEBI:18420"/>
    </cofactor>
</comment>
<dbReference type="HAMAP" id="MF_02095">
    <property type="entry name" value="CysQ"/>
    <property type="match status" value="1"/>
</dbReference>
<feature type="binding site" evidence="9 10">
    <location>
        <position position="220"/>
    </location>
    <ligand>
        <name>Mg(2+)</name>
        <dbReference type="ChEBI" id="CHEBI:18420"/>
        <label>2</label>
    </ligand>
</feature>
<evidence type="ECO:0000313" key="12">
    <source>
        <dbReference type="Proteomes" id="UP000019184"/>
    </source>
</evidence>
<comment type="similarity">
    <text evidence="2 9">Belongs to the inositol monophosphatase superfamily. CysQ family.</text>
</comment>
<feature type="binding site" evidence="9">
    <location>
        <position position="93"/>
    </location>
    <ligand>
        <name>Mg(2+)</name>
        <dbReference type="ChEBI" id="CHEBI:18420"/>
        <label>1</label>
    </ligand>
</feature>
<proteinExistence type="inferred from homology"/>
<sequence length="285" mass="31685">MLDAPHIDLAALVDPVQAVAREAGRHILEVYAGGFSVTEKADQSPVTEADLAAHGSILCGLAELTPDIPILSEEAPDVSFAERSRWEWLWLVDPLDGTREFIKRSDQFSVNIALIHRHEVVFGLILLPVVGICYHAYRGGGAYKQLVGARARRIQAARVCHYPVRVVSSQGSYSTRRLQDYLSLLGPHRHFCLGGALKSCLVAEGEADLYPRFGPTGEWDTAAAQIILEEAGGYLTDTQFRPLRYNARPVLINPDFFAFGDVTHDWSRYLQQHYPRGRPLSLSSY</sequence>
<dbReference type="CDD" id="cd01638">
    <property type="entry name" value="CysQ"/>
    <property type="match status" value="1"/>
</dbReference>
<dbReference type="InterPro" id="IPR050725">
    <property type="entry name" value="CysQ/Inositol_MonoPase"/>
</dbReference>
<dbReference type="GO" id="GO:0008441">
    <property type="term" value="F:3'(2'),5'-bisphosphate nucleotidase activity"/>
    <property type="evidence" value="ECO:0007669"/>
    <property type="project" value="UniProtKB-UniRule"/>
</dbReference>
<dbReference type="Gene3D" id="3.40.190.80">
    <property type="match status" value="1"/>
</dbReference>
<dbReference type="PANTHER" id="PTHR43028">
    <property type="entry name" value="3'(2'),5'-BISPHOSPHATE NUCLEOTIDASE 1"/>
    <property type="match status" value="1"/>
</dbReference>
<feature type="binding site" evidence="9">
    <location>
        <position position="73"/>
    </location>
    <ligand>
        <name>substrate</name>
    </ligand>
</feature>
<organism evidence="11 12">
    <name type="scientific">Candidatus Contendobacter odensis Run_B_J11</name>
    <dbReference type="NCBI Taxonomy" id="1400861"/>
    <lineage>
        <taxon>Bacteria</taxon>
        <taxon>Pseudomonadati</taxon>
        <taxon>Pseudomonadota</taxon>
        <taxon>Gammaproteobacteria</taxon>
        <taxon>Candidatus Competibacteraceae</taxon>
        <taxon>Candidatus Contendibacter</taxon>
    </lineage>
</organism>
<feature type="binding site" evidence="9">
    <location>
        <position position="96"/>
    </location>
    <ligand>
        <name>Mg(2+)</name>
        <dbReference type="ChEBI" id="CHEBI:18420"/>
        <label>2</label>
    </ligand>
</feature>
<dbReference type="EMBL" id="CBTK010000190">
    <property type="protein sequence ID" value="CDH45624.1"/>
    <property type="molecule type" value="Genomic_DNA"/>
</dbReference>